<protein>
    <submittedName>
        <fullName evidence="1">Uncharacterized protein</fullName>
    </submittedName>
</protein>
<name>A0A3N0XDY1_ANAGA</name>
<reference evidence="1 2" key="1">
    <citation type="submission" date="2018-10" db="EMBL/GenBank/DDBJ databases">
        <title>Genome assembly for a Yunnan-Guizhou Plateau 3E fish, Anabarilius grahami (Regan), and its evolutionary and genetic applications.</title>
        <authorList>
            <person name="Jiang W."/>
        </authorList>
    </citation>
    <scope>NUCLEOTIDE SEQUENCE [LARGE SCALE GENOMIC DNA]</scope>
    <source>
        <strain evidence="1">AG-KIZ</strain>
        <tissue evidence="1">Muscle</tissue>
    </source>
</reference>
<dbReference type="AlphaFoldDB" id="A0A3N0XDY1"/>
<dbReference type="EMBL" id="RJVU01079805">
    <property type="protein sequence ID" value="ROI15295.1"/>
    <property type="molecule type" value="Genomic_DNA"/>
</dbReference>
<evidence type="ECO:0000313" key="1">
    <source>
        <dbReference type="EMBL" id="ROI15295.1"/>
    </source>
</evidence>
<gene>
    <name evidence="1" type="ORF">DPX16_12847</name>
</gene>
<organism evidence="1 2">
    <name type="scientific">Anabarilius grahami</name>
    <name type="common">Kanglang fish</name>
    <name type="synonym">Barilius grahami</name>
    <dbReference type="NCBI Taxonomy" id="495550"/>
    <lineage>
        <taxon>Eukaryota</taxon>
        <taxon>Metazoa</taxon>
        <taxon>Chordata</taxon>
        <taxon>Craniata</taxon>
        <taxon>Vertebrata</taxon>
        <taxon>Euteleostomi</taxon>
        <taxon>Actinopterygii</taxon>
        <taxon>Neopterygii</taxon>
        <taxon>Teleostei</taxon>
        <taxon>Ostariophysi</taxon>
        <taxon>Cypriniformes</taxon>
        <taxon>Xenocyprididae</taxon>
        <taxon>Xenocypridinae</taxon>
        <taxon>Xenocypridinae incertae sedis</taxon>
        <taxon>Anabarilius</taxon>
    </lineage>
</organism>
<sequence>MVLGNETRDTLTSQHGAQVSSNQNALVITKHGTDSRLLVWNTAVTDFNSRPFQSDDQAAAYCCLPIREQQRGEARERENMKHCQSRISYSYYHNVICLLLNAQSAFVCFGITRSLCWKEVQVSRAQAKQPA</sequence>
<evidence type="ECO:0000313" key="2">
    <source>
        <dbReference type="Proteomes" id="UP000281406"/>
    </source>
</evidence>
<proteinExistence type="predicted"/>
<accession>A0A3N0XDY1</accession>
<keyword evidence="2" id="KW-1185">Reference proteome</keyword>
<dbReference type="Proteomes" id="UP000281406">
    <property type="component" value="Unassembled WGS sequence"/>
</dbReference>
<comment type="caution">
    <text evidence="1">The sequence shown here is derived from an EMBL/GenBank/DDBJ whole genome shotgun (WGS) entry which is preliminary data.</text>
</comment>